<name>A0A0B2VU88_TOXCA</name>
<feature type="non-terminal residue" evidence="1">
    <location>
        <position position="135"/>
    </location>
</feature>
<protein>
    <submittedName>
        <fullName evidence="1">Uncharacterized protein</fullName>
    </submittedName>
</protein>
<organism evidence="1 2">
    <name type="scientific">Toxocara canis</name>
    <name type="common">Canine roundworm</name>
    <dbReference type="NCBI Taxonomy" id="6265"/>
    <lineage>
        <taxon>Eukaryota</taxon>
        <taxon>Metazoa</taxon>
        <taxon>Ecdysozoa</taxon>
        <taxon>Nematoda</taxon>
        <taxon>Chromadorea</taxon>
        <taxon>Rhabditida</taxon>
        <taxon>Spirurina</taxon>
        <taxon>Ascaridomorpha</taxon>
        <taxon>Ascaridoidea</taxon>
        <taxon>Toxocaridae</taxon>
        <taxon>Toxocara</taxon>
    </lineage>
</organism>
<keyword evidence="2" id="KW-1185">Reference proteome</keyword>
<proteinExistence type="predicted"/>
<dbReference type="AlphaFoldDB" id="A0A0B2VU88"/>
<dbReference type="Proteomes" id="UP000031036">
    <property type="component" value="Unassembled WGS sequence"/>
</dbReference>
<sequence length="135" mass="15840">MQSREMVDYICEVVCRFQGFKPKHCKIKPLNVFCMARVITETVQSQMISLILMKTLYETFNKNYWYEPNNKRQTDSNATTLIISGYQEKNATKLTISKRTMDAYCRHTPLSMTLNICKETVVRCLTNSNIYRISE</sequence>
<evidence type="ECO:0000313" key="2">
    <source>
        <dbReference type="Proteomes" id="UP000031036"/>
    </source>
</evidence>
<gene>
    <name evidence="1" type="ORF">Tcan_01161</name>
</gene>
<evidence type="ECO:0000313" key="1">
    <source>
        <dbReference type="EMBL" id="KHN84964.1"/>
    </source>
</evidence>
<dbReference type="EMBL" id="JPKZ01000885">
    <property type="protein sequence ID" value="KHN84964.1"/>
    <property type="molecule type" value="Genomic_DNA"/>
</dbReference>
<reference evidence="1 2" key="1">
    <citation type="submission" date="2014-11" db="EMBL/GenBank/DDBJ databases">
        <title>Genetic blueprint of the zoonotic pathogen Toxocara canis.</title>
        <authorList>
            <person name="Zhu X.-Q."/>
            <person name="Korhonen P.K."/>
            <person name="Cai H."/>
            <person name="Young N.D."/>
            <person name="Nejsum P."/>
            <person name="von Samson-Himmelstjerna G."/>
            <person name="Boag P.R."/>
            <person name="Tan P."/>
            <person name="Li Q."/>
            <person name="Min J."/>
            <person name="Yang Y."/>
            <person name="Wang X."/>
            <person name="Fang X."/>
            <person name="Hall R.S."/>
            <person name="Hofmann A."/>
            <person name="Sternberg P.W."/>
            <person name="Jex A.R."/>
            <person name="Gasser R.B."/>
        </authorList>
    </citation>
    <scope>NUCLEOTIDE SEQUENCE [LARGE SCALE GENOMIC DNA]</scope>
    <source>
        <strain evidence="1">PN_DK_2014</strain>
    </source>
</reference>
<accession>A0A0B2VU88</accession>
<comment type="caution">
    <text evidence="1">The sequence shown here is derived from an EMBL/GenBank/DDBJ whole genome shotgun (WGS) entry which is preliminary data.</text>
</comment>